<dbReference type="InterPro" id="IPR000835">
    <property type="entry name" value="HTH_MarR-typ"/>
</dbReference>
<organism evidence="6 7">
    <name type="scientific">Parafrankia irregularis</name>
    <dbReference type="NCBI Taxonomy" id="795642"/>
    <lineage>
        <taxon>Bacteria</taxon>
        <taxon>Bacillati</taxon>
        <taxon>Actinomycetota</taxon>
        <taxon>Actinomycetes</taxon>
        <taxon>Frankiales</taxon>
        <taxon>Frankiaceae</taxon>
        <taxon>Parafrankia</taxon>
    </lineage>
</organism>
<keyword evidence="7" id="KW-1185">Reference proteome</keyword>
<feature type="region of interest" description="Disordered" evidence="4">
    <location>
        <begin position="1"/>
        <end position="31"/>
    </location>
</feature>
<reference evidence="7" key="1">
    <citation type="submission" date="2015-11" db="EMBL/GenBank/DDBJ databases">
        <authorList>
            <person name="Varghese N."/>
        </authorList>
    </citation>
    <scope>NUCLEOTIDE SEQUENCE [LARGE SCALE GENOMIC DNA]</scope>
    <source>
        <strain evidence="7">DSM 45899</strain>
    </source>
</reference>
<dbReference type="InterPro" id="IPR036390">
    <property type="entry name" value="WH_DNA-bd_sf"/>
</dbReference>
<sequence length="208" mass="22669">MDEKTAAAPTANTGRAPAIRTTAQETPSDRGHQVAQLADDVARLIRGLARARSQFLARARDDMEWAAQILISYLAAGGPMRLGALAAAVQSDPSTVSRQVAALVRDGFVERRADPADGRAVVLDVTEAGRQVHRDHIRVRNERYEEMLAAWSSEDLATFAALLHRFGDAMEIHQPSWSARPHQADPATDPATDTDASPRPDQEQDDRS</sequence>
<dbReference type="CDD" id="cd00090">
    <property type="entry name" value="HTH_ARSR"/>
    <property type="match status" value="1"/>
</dbReference>
<feature type="compositionally biased region" description="Basic and acidic residues" evidence="4">
    <location>
        <begin position="196"/>
        <end position="208"/>
    </location>
</feature>
<dbReference type="AlphaFoldDB" id="A0A0S4QKV6"/>
<evidence type="ECO:0000259" key="5">
    <source>
        <dbReference type="PROSITE" id="PS50995"/>
    </source>
</evidence>
<dbReference type="PROSITE" id="PS01117">
    <property type="entry name" value="HTH_MARR_1"/>
    <property type="match status" value="1"/>
</dbReference>
<dbReference type="SUPFAM" id="SSF46785">
    <property type="entry name" value="Winged helix' DNA-binding domain"/>
    <property type="match status" value="1"/>
</dbReference>
<dbReference type="Gene3D" id="1.10.10.10">
    <property type="entry name" value="Winged helix-like DNA-binding domain superfamily/Winged helix DNA-binding domain"/>
    <property type="match status" value="1"/>
</dbReference>
<feature type="region of interest" description="Disordered" evidence="4">
    <location>
        <begin position="175"/>
        <end position="208"/>
    </location>
</feature>
<dbReference type="PANTHER" id="PTHR33164">
    <property type="entry name" value="TRANSCRIPTIONAL REGULATOR, MARR FAMILY"/>
    <property type="match status" value="1"/>
</dbReference>
<dbReference type="InterPro" id="IPR011991">
    <property type="entry name" value="ArsR-like_HTH"/>
</dbReference>
<dbReference type="GO" id="GO:0003677">
    <property type="term" value="F:DNA binding"/>
    <property type="evidence" value="ECO:0007669"/>
    <property type="project" value="UniProtKB-KW"/>
</dbReference>
<name>A0A0S4QKV6_9ACTN</name>
<evidence type="ECO:0000256" key="4">
    <source>
        <dbReference type="SAM" id="MobiDB-lite"/>
    </source>
</evidence>
<protein>
    <submittedName>
        <fullName evidence="6">DNA-binding transcriptional regulator, MarR family</fullName>
    </submittedName>
</protein>
<gene>
    <name evidence="6" type="ORF">Ga0074812_10760</name>
</gene>
<feature type="compositionally biased region" description="Low complexity" evidence="4">
    <location>
        <begin position="184"/>
        <end position="195"/>
    </location>
</feature>
<proteinExistence type="predicted"/>
<evidence type="ECO:0000256" key="1">
    <source>
        <dbReference type="ARBA" id="ARBA00023015"/>
    </source>
</evidence>
<evidence type="ECO:0000313" key="6">
    <source>
        <dbReference type="EMBL" id="CUU56176.1"/>
    </source>
</evidence>
<evidence type="ECO:0000256" key="3">
    <source>
        <dbReference type="ARBA" id="ARBA00023163"/>
    </source>
</evidence>
<dbReference type="EMBL" id="FAOZ01000007">
    <property type="protein sequence ID" value="CUU56176.1"/>
    <property type="molecule type" value="Genomic_DNA"/>
</dbReference>
<dbReference type="PANTHER" id="PTHR33164:SF57">
    <property type="entry name" value="MARR-FAMILY TRANSCRIPTIONAL REGULATOR"/>
    <property type="match status" value="1"/>
</dbReference>
<dbReference type="PROSITE" id="PS50995">
    <property type="entry name" value="HTH_MARR_2"/>
    <property type="match status" value="1"/>
</dbReference>
<dbReference type="InterPro" id="IPR036388">
    <property type="entry name" value="WH-like_DNA-bd_sf"/>
</dbReference>
<dbReference type="PRINTS" id="PR00598">
    <property type="entry name" value="HTHMARR"/>
</dbReference>
<dbReference type="Pfam" id="PF01047">
    <property type="entry name" value="MarR"/>
    <property type="match status" value="1"/>
</dbReference>
<dbReference type="SMART" id="SM00347">
    <property type="entry name" value="HTH_MARR"/>
    <property type="match status" value="1"/>
</dbReference>
<accession>A0A0S4QKV6</accession>
<dbReference type="RefSeq" id="WP_091276004.1">
    <property type="nucleotide sequence ID" value="NZ_FAOZ01000007.1"/>
</dbReference>
<evidence type="ECO:0000256" key="2">
    <source>
        <dbReference type="ARBA" id="ARBA00023125"/>
    </source>
</evidence>
<dbReference type="GO" id="GO:0006950">
    <property type="term" value="P:response to stress"/>
    <property type="evidence" value="ECO:0007669"/>
    <property type="project" value="TreeGrafter"/>
</dbReference>
<dbReference type="GO" id="GO:0003700">
    <property type="term" value="F:DNA-binding transcription factor activity"/>
    <property type="evidence" value="ECO:0007669"/>
    <property type="project" value="InterPro"/>
</dbReference>
<feature type="domain" description="HTH marR-type" evidence="5">
    <location>
        <begin position="34"/>
        <end position="168"/>
    </location>
</feature>
<evidence type="ECO:0000313" key="7">
    <source>
        <dbReference type="Proteomes" id="UP000198802"/>
    </source>
</evidence>
<keyword evidence="1" id="KW-0805">Transcription regulation</keyword>
<keyword evidence="3" id="KW-0804">Transcription</keyword>
<dbReference type="InterPro" id="IPR039422">
    <property type="entry name" value="MarR/SlyA-like"/>
</dbReference>
<dbReference type="Proteomes" id="UP000198802">
    <property type="component" value="Unassembled WGS sequence"/>
</dbReference>
<dbReference type="InterPro" id="IPR023187">
    <property type="entry name" value="Tscrpt_reg_MarR-type_CS"/>
</dbReference>
<keyword evidence="2 6" id="KW-0238">DNA-binding</keyword>